<evidence type="ECO:0000313" key="1">
    <source>
        <dbReference type="EMBL" id="KAJ7540663.1"/>
    </source>
</evidence>
<accession>A0ACC2CF86</accession>
<organism evidence="1 2">
    <name type="scientific">Diphasiastrum complanatum</name>
    <name type="common">Issler's clubmoss</name>
    <name type="synonym">Lycopodium complanatum</name>
    <dbReference type="NCBI Taxonomy" id="34168"/>
    <lineage>
        <taxon>Eukaryota</taxon>
        <taxon>Viridiplantae</taxon>
        <taxon>Streptophyta</taxon>
        <taxon>Embryophyta</taxon>
        <taxon>Tracheophyta</taxon>
        <taxon>Lycopodiopsida</taxon>
        <taxon>Lycopodiales</taxon>
        <taxon>Lycopodiaceae</taxon>
        <taxon>Lycopodioideae</taxon>
        <taxon>Diphasiastrum</taxon>
    </lineage>
</organism>
<dbReference type="Proteomes" id="UP001162992">
    <property type="component" value="Chromosome 10"/>
</dbReference>
<evidence type="ECO:0000313" key="2">
    <source>
        <dbReference type="Proteomes" id="UP001162992"/>
    </source>
</evidence>
<comment type="caution">
    <text evidence="1">The sequence shown here is derived from an EMBL/GenBank/DDBJ whole genome shotgun (WGS) entry which is preliminary data.</text>
</comment>
<protein>
    <submittedName>
        <fullName evidence="1">Uncharacterized protein</fullName>
    </submittedName>
</protein>
<name>A0ACC2CF86_DIPCM</name>
<dbReference type="EMBL" id="CM055101">
    <property type="protein sequence ID" value="KAJ7540663.1"/>
    <property type="molecule type" value="Genomic_DNA"/>
</dbReference>
<keyword evidence="2" id="KW-1185">Reference proteome</keyword>
<proteinExistence type="predicted"/>
<gene>
    <name evidence="1" type="ORF">O6H91_10G025300</name>
</gene>
<sequence>MYGYKRERERERERLFLDCLCRGMETGVWTCHNSIEKCKVEEEGAKRALDQASNHLREGKYEKALLHLKTAERLCPGLKGLPELLAITDVLLAASWKPCTCITNFQMKTPDWYRILKVDEKADLKTIKKRYKQLALMLHPDKNKNTKAEVAFKLASEAYTCLADKSMRRSFNLKRSKMLCNRCSFGTQEMIHEQVSSESSLKTEKWNDVTLQRHTSRSNLHDANWSIEQERLQIYRERARLRVTILAHALRTRCSRWSAELDSSKEKHENKIVDRKAGSRNEICKKYTSEEKNAHEVHPVKGQSMGDSFKTTMPASYLADHLSVKKESRHLSRERSFQCPDHDSFNISKKKNILLSENQSVPYTLDGLLNVFQRDLPYKTWTTKFKYDLKKSPSTLKEEAPDTHMPFKFDSRECLLFSNEVNRQCYYEGVAAKYFSNNPKKKVSLSSKDANCVEGASESLKGSHDSSILVSVGNPVKHFSWQHKCLDTRGSYFTGDLDSFSSNGPHSVDRNKSITQGLHYCKPESGITGTSEIWANMQDNKETNISALTNVSIKFTINDVMKSENLETPTMSSNCDTGNNRVPKCPLSGPLLSDSDRSTVCQSRYTTEAGVNCMKESHDHSLRTKVRELHNIVSTTCLSNASPYPPGCSGEALPRKLLSSSKSLSTVKPLIPPSIQRCYDCKEANVNPSCGQAYWRSPLQVHAQCSYARRARLKASKYDTWRLRAEPAYICKTNSIEPDQGRQSSQKKDNLLGRDSSADISTTGNLDLKQHPLQKQKLRSEELLKNLERLREEAKVFARLLEKLKPKVGFRRTSIPDGCGL</sequence>
<reference evidence="2" key="1">
    <citation type="journal article" date="2024" name="Proc. Natl. Acad. Sci. U.S.A.">
        <title>Extraordinary preservation of gene collinearity over three hundred million years revealed in homosporous lycophytes.</title>
        <authorList>
            <person name="Li C."/>
            <person name="Wickell D."/>
            <person name="Kuo L.Y."/>
            <person name="Chen X."/>
            <person name="Nie B."/>
            <person name="Liao X."/>
            <person name="Peng D."/>
            <person name="Ji J."/>
            <person name="Jenkins J."/>
            <person name="Williams M."/>
            <person name="Shu S."/>
            <person name="Plott C."/>
            <person name="Barry K."/>
            <person name="Rajasekar S."/>
            <person name="Grimwood J."/>
            <person name="Han X."/>
            <person name="Sun S."/>
            <person name="Hou Z."/>
            <person name="He W."/>
            <person name="Dai G."/>
            <person name="Sun C."/>
            <person name="Schmutz J."/>
            <person name="Leebens-Mack J.H."/>
            <person name="Li F.W."/>
            <person name="Wang L."/>
        </authorList>
    </citation>
    <scope>NUCLEOTIDE SEQUENCE [LARGE SCALE GENOMIC DNA]</scope>
    <source>
        <strain evidence="2">cv. PW_Plant_1</strain>
    </source>
</reference>